<dbReference type="SUPFAM" id="SSF50729">
    <property type="entry name" value="PH domain-like"/>
    <property type="match status" value="1"/>
</dbReference>
<dbReference type="SUPFAM" id="SSF47769">
    <property type="entry name" value="SAM/Pointed domain"/>
    <property type="match status" value="1"/>
</dbReference>
<dbReference type="SMART" id="SM00233">
    <property type="entry name" value="PH"/>
    <property type="match status" value="1"/>
</dbReference>
<dbReference type="OrthoDB" id="73680at2759"/>
<dbReference type="SMART" id="SM00326">
    <property type="entry name" value="SH3"/>
    <property type="match status" value="1"/>
</dbReference>
<dbReference type="PROSITE" id="PS50002">
    <property type="entry name" value="SH3"/>
    <property type="match status" value="1"/>
</dbReference>
<dbReference type="SUPFAM" id="SSF50044">
    <property type="entry name" value="SH3-domain"/>
    <property type="match status" value="1"/>
</dbReference>
<feature type="region of interest" description="Disordered" evidence="3">
    <location>
        <begin position="165"/>
        <end position="188"/>
    </location>
</feature>
<dbReference type="VEuPathDB" id="FungiDB:BDEG_22807"/>
<evidence type="ECO:0000259" key="4">
    <source>
        <dbReference type="PROSITE" id="PS50002"/>
    </source>
</evidence>
<feature type="domain" description="PH" evidence="5">
    <location>
        <begin position="497"/>
        <end position="602"/>
    </location>
</feature>
<dbReference type="STRING" id="403673.A0A177WFV7"/>
<organism evidence="7 8">
    <name type="scientific">Batrachochytrium dendrobatidis (strain JEL423)</name>
    <dbReference type="NCBI Taxonomy" id="403673"/>
    <lineage>
        <taxon>Eukaryota</taxon>
        <taxon>Fungi</taxon>
        <taxon>Fungi incertae sedis</taxon>
        <taxon>Chytridiomycota</taxon>
        <taxon>Chytridiomycota incertae sedis</taxon>
        <taxon>Chytridiomycetes</taxon>
        <taxon>Rhizophydiales</taxon>
        <taxon>Rhizophydiales incertae sedis</taxon>
        <taxon>Batrachochytrium</taxon>
    </lineage>
</organism>
<dbReference type="InterPro" id="IPR001452">
    <property type="entry name" value="SH3_domain"/>
</dbReference>
<sequence length="784" mass="85755">MITFRSTSLPIPPFVVFGRHTFKAEIDDEISFAIGEPVVVVQKDEGYNDGWWKGLNMRGFSGLFPCSFITFENIAGIDISALPHVRAALSAGSIAASNQSSIQDAQVAATTSAHNSPVATHTTPAMTSTAIGKLQTAAYDTDDSNSLFKSINDHMDQLHIVGLKNSVDSPTSDHQTKTPQLSRSATHTSPITLNTDISVATIQSPISESTASIYSSLNHTQGNVESGATNRDVDHYYSNRQQVQQEDSYLLNLPSKTPPLQWTVADVVKWAEMNGFESAPAIFADNEIDGTTLLKMTLARLRELGIEPLADRVVLMHRILFLKDYVASQNDSDELLTDYSDSQLSYAKPADINDIKEYLEDSSKRTLGRFTVSDYLDQAQGDIFNQAPPVPLSSISTDTNEYNLLYPAKKNNTQYIQSQAESEPHPISFDLLSPTEYTDQESRKKRFGAAFGKFTSKFSVNRRGSKDDTASSDSNLNALYSNGSALPASLNSQEGSSSDYEGWLHVRVAQERSWHRRYCVLKDNLVQLFKAQQTQPCLLAISLGAQSKILPDVAERSKTPYLFKIETISDTPGVKSFPIVHFAAETQISMVGWINILVRASQNELRTAPLPLLPIKDIRRSEASQSALNSFNVDANISGPALRQVSLQSTSYQQAFSPAPQKLFSKERRSASVSSAVSTLSTMPPAKFVPDGRSLTIQTHRPSATSPGLLGHANTVSTLPEAMITRSASAVTSPYISALNLSSNGVFSNTRTSFDDSVTVPMQKGIVKRSAAFQNSTRSQSSWK</sequence>
<evidence type="ECO:0000259" key="6">
    <source>
        <dbReference type="PROSITE" id="PS50105"/>
    </source>
</evidence>
<keyword evidence="1 2" id="KW-0728">SH3 domain</keyword>
<dbReference type="Gene3D" id="1.10.150.50">
    <property type="entry name" value="Transcription Factor, Ets-1"/>
    <property type="match status" value="1"/>
</dbReference>
<reference evidence="7 8" key="2">
    <citation type="submission" date="2016-05" db="EMBL/GenBank/DDBJ databases">
        <title>Lineage-specific infection strategies underlie the spectrum of fungal disease in amphibians.</title>
        <authorList>
            <person name="Cuomo C.A."/>
            <person name="Farrer R.A."/>
            <person name="James T."/>
            <person name="Longcore J."/>
            <person name="Birren B."/>
        </authorList>
    </citation>
    <scope>NUCLEOTIDE SEQUENCE [LARGE SCALE GENOMIC DNA]</scope>
    <source>
        <strain evidence="7 8">JEL423</strain>
    </source>
</reference>
<feature type="domain" description="SH3" evidence="4">
    <location>
        <begin position="11"/>
        <end position="74"/>
    </location>
</feature>
<dbReference type="Gene3D" id="2.30.29.30">
    <property type="entry name" value="Pleckstrin-homology domain (PH domain)/Phosphotyrosine-binding domain (PTB)"/>
    <property type="match status" value="1"/>
</dbReference>
<dbReference type="AlphaFoldDB" id="A0A177WFV7"/>
<dbReference type="Pfam" id="PF00169">
    <property type="entry name" value="PH"/>
    <property type="match status" value="1"/>
</dbReference>
<dbReference type="InterPro" id="IPR001849">
    <property type="entry name" value="PH_domain"/>
</dbReference>
<dbReference type="PROSITE" id="PS50003">
    <property type="entry name" value="PH_DOMAIN"/>
    <property type="match status" value="1"/>
</dbReference>
<evidence type="ECO:0000256" key="1">
    <source>
        <dbReference type="ARBA" id="ARBA00022443"/>
    </source>
</evidence>
<proteinExistence type="predicted"/>
<dbReference type="InterPro" id="IPR036028">
    <property type="entry name" value="SH3-like_dom_sf"/>
</dbReference>
<evidence type="ECO:0000256" key="2">
    <source>
        <dbReference type="PROSITE-ProRule" id="PRU00192"/>
    </source>
</evidence>
<evidence type="ECO:0000259" key="5">
    <source>
        <dbReference type="PROSITE" id="PS50003"/>
    </source>
</evidence>
<feature type="compositionally biased region" description="Polar residues" evidence="3">
    <location>
        <begin position="166"/>
        <end position="188"/>
    </location>
</feature>
<dbReference type="InterPro" id="IPR001660">
    <property type="entry name" value="SAM"/>
</dbReference>
<feature type="domain" description="SAM" evidence="6">
    <location>
        <begin position="262"/>
        <end position="325"/>
    </location>
</feature>
<evidence type="ECO:0000256" key="3">
    <source>
        <dbReference type="SAM" id="MobiDB-lite"/>
    </source>
</evidence>
<evidence type="ECO:0008006" key="9">
    <source>
        <dbReference type="Google" id="ProtNLM"/>
    </source>
</evidence>
<evidence type="ECO:0000313" key="7">
    <source>
        <dbReference type="EMBL" id="OAJ38913.1"/>
    </source>
</evidence>
<reference evidence="7 8" key="1">
    <citation type="submission" date="2006-10" db="EMBL/GenBank/DDBJ databases">
        <title>The Genome Sequence of Batrachochytrium dendrobatidis JEL423.</title>
        <authorList>
            <consortium name="The Broad Institute Genome Sequencing Platform"/>
            <person name="Birren B."/>
            <person name="Lander E."/>
            <person name="Galagan J."/>
            <person name="Cuomo C."/>
            <person name="Devon K."/>
            <person name="Jaffe D."/>
            <person name="Butler J."/>
            <person name="Alvarez P."/>
            <person name="Gnerre S."/>
            <person name="Grabherr M."/>
            <person name="Kleber M."/>
            <person name="Mauceli E."/>
            <person name="Brockman W."/>
            <person name="Young S."/>
            <person name="LaButti K."/>
            <person name="Sykes S."/>
            <person name="DeCaprio D."/>
            <person name="Crawford M."/>
            <person name="Koehrsen M."/>
            <person name="Engels R."/>
            <person name="Montgomery P."/>
            <person name="Pearson M."/>
            <person name="Howarth C."/>
            <person name="Larson L."/>
            <person name="White J."/>
            <person name="O'Leary S."/>
            <person name="Kodira C."/>
            <person name="Zeng Q."/>
            <person name="Yandava C."/>
            <person name="Alvarado L."/>
            <person name="Longcore J."/>
            <person name="James T."/>
        </authorList>
    </citation>
    <scope>NUCLEOTIDE SEQUENCE [LARGE SCALE GENOMIC DNA]</scope>
    <source>
        <strain evidence="7 8">JEL423</strain>
    </source>
</reference>
<dbReference type="EMBL" id="DS022302">
    <property type="protein sequence ID" value="OAJ38913.1"/>
    <property type="molecule type" value="Genomic_DNA"/>
</dbReference>
<dbReference type="InterPro" id="IPR013761">
    <property type="entry name" value="SAM/pointed_sf"/>
</dbReference>
<dbReference type="Pfam" id="PF14604">
    <property type="entry name" value="SH3_9"/>
    <property type="match status" value="1"/>
</dbReference>
<dbReference type="SMART" id="SM00454">
    <property type="entry name" value="SAM"/>
    <property type="match status" value="1"/>
</dbReference>
<evidence type="ECO:0000313" key="8">
    <source>
        <dbReference type="Proteomes" id="UP000077115"/>
    </source>
</evidence>
<dbReference type="PROSITE" id="PS50105">
    <property type="entry name" value="SAM_DOMAIN"/>
    <property type="match status" value="1"/>
</dbReference>
<gene>
    <name evidence="7" type="ORF">BDEG_22807</name>
</gene>
<dbReference type="CDD" id="cd00821">
    <property type="entry name" value="PH"/>
    <property type="match status" value="1"/>
</dbReference>
<protein>
    <recommendedName>
        <fullName evidence="9">SAM domain-containing protein</fullName>
    </recommendedName>
</protein>
<dbReference type="Gene3D" id="2.30.30.40">
    <property type="entry name" value="SH3 Domains"/>
    <property type="match status" value="1"/>
</dbReference>
<accession>A0A177WFV7</accession>
<dbReference type="Pfam" id="PF00536">
    <property type="entry name" value="SAM_1"/>
    <property type="match status" value="1"/>
</dbReference>
<dbReference type="Proteomes" id="UP000077115">
    <property type="component" value="Unassembled WGS sequence"/>
</dbReference>
<name>A0A177WFV7_BATDL</name>
<dbReference type="CDD" id="cd00174">
    <property type="entry name" value="SH3"/>
    <property type="match status" value="1"/>
</dbReference>
<dbReference type="InterPro" id="IPR011993">
    <property type="entry name" value="PH-like_dom_sf"/>
</dbReference>